<dbReference type="AlphaFoldDB" id="A0A388LA62"/>
<organism evidence="5 6">
    <name type="scientific">Chara braunii</name>
    <name type="common">Braun's stonewort</name>
    <dbReference type="NCBI Taxonomy" id="69332"/>
    <lineage>
        <taxon>Eukaryota</taxon>
        <taxon>Viridiplantae</taxon>
        <taxon>Streptophyta</taxon>
        <taxon>Charophyceae</taxon>
        <taxon>Charales</taxon>
        <taxon>Characeae</taxon>
        <taxon>Chara</taxon>
    </lineage>
</organism>
<feature type="compositionally biased region" description="Low complexity" evidence="3">
    <location>
        <begin position="269"/>
        <end position="279"/>
    </location>
</feature>
<feature type="region of interest" description="Disordered" evidence="3">
    <location>
        <begin position="485"/>
        <end position="514"/>
    </location>
</feature>
<keyword evidence="2" id="KW-0175">Coiled coil</keyword>
<keyword evidence="1" id="KW-0862">Zinc</keyword>
<dbReference type="InterPro" id="IPR036875">
    <property type="entry name" value="Znf_CCHC_sf"/>
</dbReference>
<reference evidence="5 6" key="1">
    <citation type="journal article" date="2018" name="Cell">
        <title>The Chara Genome: Secondary Complexity and Implications for Plant Terrestrialization.</title>
        <authorList>
            <person name="Nishiyama T."/>
            <person name="Sakayama H."/>
            <person name="Vries J.D."/>
            <person name="Buschmann H."/>
            <person name="Saint-Marcoux D."/>
            <person name="Ullrich K.K."/>
            <person name="Haas F.B."/>
            <person name="Vanderstraeten L."/>
            <person name="Becker D."/>
            <person name="Lang D."/>
            <person name="Vosolsobe S."/>
            <person name="Rombauts S."/>
            <person name="Wilhelmsson P.K.I."/>
            <person name="Janitza P."/>
            <person name="Kern R."/>
            <person name="Heyl A."/>
            <person name="Rumpler F."/>
            <person name="Villalobos L.I.A.C."/>
            <person name="Clay J.M."/>
            <person name="Skokan R."/>
            <person name="Toyoda A."/>
            <person name="Suzuki Y."/>
            <person name="Kagoshima H."/>
            <person name="Schijlen E."/>
            <person name="Tajeshwar N."/>
            <person name="Catarino B."/>
            <person name="Hetherington A.J."/>
            <person name="Saltykova A."/>
            <person name="Bonnot C."/>
            <person name="Breuninger H."/>
            <person name="Symeonidi A."/>
            <person name="Radhakrishnan G.V."/>
            <person name="Van Nieuwerburgh F."/>
            <person name="Deforce D."/>
            <person name="Chang C."/>
            <person name="Karol K.G."/>
            <person name="Hedrich R."/>
            <person name="Ulvskov P."/>
            <person name="Glockner G."/>
            <person name="Delwiche C.F."/>
            <person name="Petrasek J."/>
            <person name="Van de Peer Y."/>
            <person name="Friml J."/>
            <person name="Beilby M."/>
            <person name="Dolan L."/>
            <person name="Kohara Y."/>
            <person name="Sugano S."/>
            <person name="Fujiyama A."/>
            <person name="Delaux P.-M."/>
            <person name="Quint M."/>
            <person name="TheiBen G."/>
            <person name="Hagemann M."/>
            <person name="Harholt J."/>
            <person name="Dunand C."/>
            <person name="Zachgo S."/>
            <person name="Langdale J."/>
            <person name="Maumus F."/>
            <person name="Straeten D.V.D."/>
            <person name="Gould S.B."/>
            <person name="Rensing S.A."/>
        </authorList>
    </citation>
    <scope>NUCLEOTIDE SEQUENCE [LARGE SCALE GENOMIC DNA]</scope>
    <source>
        <strain evidence="5 6">S276</strain>
    </source>
</reference>
<evidence type="ECO:0000256" key="1">
    <source>
        <dbReference type="PROSITE-ProRule" id="PRU00047"/>
    </source>
</evidence>
<dbReference type="InterPro" id="IPR001878">
    <property type="entry name" value="Znf_CCHC"/>
</dbReference>
<dbReference type="Proteomes" id="UP000265515">
    <property type="component" value="Unassembled WGS sequence"/>
</dbReference>
<dbReference type="GO" id="GO:0008270">
    <property type="term" value="F:zinc ion binding"/>
    <property type="evidence" value="ECO:0007669"/>
    <property type="project" value="UniProtKB-KW"/>
</dbReference>
<feature type="domain" description="CCHC-type" evidence="4">
    <location>
        <begin position="249"/>
        <end position="262"/>
    </location>
</feature>
<dbReference type="PROSITE" id="PS50158">
    <property type="entry name" value="ZF_CCHC"/>
    <property type="match status" value="1"/>
</dbReference>
<feature type="compositionally biased region" description="Acidic residues" evidence="3">
    <location>
        <begin position="598"/>
        <end position="609"/>
    </location>
</feature>
<accession>A0A388LA62</accession>
<protein>
    <recommendedName>
        <fullName evidence="4">CCHC-type domain-containing protein</fullName>
    </recommendedName>
</protein>
<dbReference type="SMART" id="SM00343">
    <property type="entry name" value="ZnF_C2HC"/>
    <property type="match status" value="1"/>
</dbReference>
<proteinExistence type="predicted"/>
<evidence type="ECO:0000256" key="2">
    <source>
        <dbReference type="SAM" id="Coils"/>
    </source>
</evidence>
<feature type="region of interest" description="Disordered" evidence="3">
    <location>
        <begin position="404"/>
        <end position="468"/>
    </location>
</feature>
<dbReference type="Pfam" id="PF00098">
    <property type="entry name" value="zf-CCHC"/>
    <property type="match status" value="1"/>
</dbReference>
<comment type="caution">
    <text evidence="5">The sequence shown here is derived from an EMBL/GenBank/DDBJ whole genome shotgun (WGS) entry which is preliminary data.</text>
</comment>
<dbReference type="EMBL" id="BFEA01000313">
    <property type="protein sequence ID" value="GBG79199.1"/>
    <property type="molecule type" value="Genomic_DNA"/>
</dbReference>
<keyword evidence="1" id="KW-0863">Zinc-finger</keyword>
<feature type="compositionally biased region" description="Basic and acidic residues" evidence="3">
    <location>
        <begin position="439"/>
        <end position="449"/>
    </location>
</feature>
<gene>
    <name evidence="5" type="ORF">CBR_g28916</name>
</gene>
<feature type="region of interest" description="Disordered" evidence="3">
    <location>
        <begin position="179"/>
        <end position="244"/>
    </location>
</feature>
<name>A0A388LA62_CHABU</name>
<dbReference type="SUPFAM" id="SSF57756">
    <property type="entry name" value="Retrovirus zinc finger-like domains"/>
    <property type="match status" value="1"/>
</dbReference>
<keyword evidence="6" id="KW-1185">Reference proteome</keyword>
<feature type="compositionally biased region" description="Low complexity" evidence="3">
    <location>
        <begin position="409"/>
        <end position="418"/>
    </location>
</feature>
<evidence type="ECO:0000256" key="3">
    <source>
        <dbReference type="SAM" id="MobiDB-lite"/>
    </source>
</evidence>
<sequence length="609" mass="66713">MVDDCVTAGVVVLGGGVTMVEVVVDEDGGVDDVPAERAVDVEAEDGGRVVAPEVGGGGRGADDLDGGGLIFGGGHTSGDGGDGSMLSTESVWMPDISMLDDWAMVGEEVVVAADEVLAADEVEAAAAAAAAHLVPKLTGTVFCQISGTVRSSVDYGTTRGYKQEKRDDLQIEEEHVTVTGVDEMSDRSYRGYGRDERNEQYERGRDTKREEPRDRPRGRSRDDYQEGHERGSERGYGGGEHVRRGPPICFECGEPGHYRNQCWKRSETGSARGGASSSGMPSQEPGAEVAMKKQLEDFDKSVALFQEYIQTENKKEAKEWKKQEKLERMQREEAELFTKEEARKAKEMRAAKKLAKKKKEEEEKMEFSKAMRLHMAVCVGSLREQMQGEMRRNMEAVQAIIRGKQQVTSPASSASPASYTSERTASEVEEINQKAKSLSIKEKCKRSPDKAIGNSPPMELPPKRTPRKSNIKPVKLAAKLQTTVAKKTGTKSKKDEVNNRTPTRYTPKKGTPKTKIAAAIGAAAKTKFVVDNMRQLADFHAEDLKRICCREELDYENKVLAVINVAEKRAEEAYGEDEAAGDTTMEAGAEDQAVSEESSGDGDEEEDEY</sequence>
<dbReference type="Gramene" id="GBG79199">
    <property type="protein sequence ID" value="GBG79199"/>
    <property type="gene ID" value="CBR_g28916"/>
</dbReference>
<dbReference type="GO" id="GO:0003676">
    <property type="term" value="F:nucleic acid binding"/>
    <property type="evidence" value="ECO:0007669"/>
    <property type="project" value="InterPro"/>
</dbReference>
<keyword evidence="1" id="KW-0479">Metal-binding</keyword>
<feature type="coiled-coil region" evidence="2">
    <location>
        <begin position="315"/>
        <end position="371"/>
    </location>
</feature>
<feature type="region of interest" description="Disordered" evidence="3">
    <location>
        <begin position="570"/>
        <end position="609"/>
    </location>
</feature>
<evidence type="ECO:0000313" key="6">
    <source>
        <dbReference type="Proteomes" id="UP000265515"/>
    </source>
</evidence>
<evidence type="ECO:0000259" key="4">
    <source>
        <dbReference type="PROSITE" id="PS50158"/>
    </source>
</evidence>
<evidence type="ECO:0000313" key="5">
    <source>
        <dbReference type="EMBL" id="GBG79199.1"/>
    </source>
</evidence>
<feature type="region of interest" description="Disordered" evidence="3">
    <location>
        <begin position="267"/>
        <end position="289"/>
    </location>
</feature>
<feature type="compositionally biased region" description="Basic and acidic residues" evidence="3">
    <location>
        <begin position="184"/>
        <end position="233"/>
    </location>
</feature>